<dbReference type="AlphaFoldDB" id="A0A5J4Q1Z2"/>
<gene>
    <name evidence="1" type="ORF">EZS27_033899</name>
</gene>
<dbReference type="EMBL" id="SNRY01005158">
    <property type="protein sequence ID" value="KAA6315677.1"/>
    <property type="molecule type" value="Genomic_DNA"/>
</dbReference>
<evidence type="ECO:0000313" key="1">
    <source>
        <dbReference type="EMBL" id="KAA6315677.1"/>
    </source>
</evidence>
<reference evidence="1" key="1">
    <citation type="submission" date="2019-03" db="EMBL/GenBank/DDBJ databases">
        <title>Single cell metagenomics reveals metabolic interactions within the superorganism composed of flagellate Streblomastix strix and complex community of Bacteroidetes bacteria on its surface.</title>
        <authorList>
            <person name="Treitli S.C."/>
            <person name="Kolisko M."/>
            <person name="Husnik F."/>
            <person name="Keeling P."/>
            <person name="Hampl V."/>
        </authorList>
    </citation>
    <scope>NUCLEOTIDE SEQUENCE</scope>
    <source>
        <strain evidence="1">STM</strain>
    </source>
</reference>
<accession>A0A5J4Q1Z2</accession>
<proteinExistence type="predicted"/>
<organism evidence="1">
    <name type="scientific">termite gut metagenome</name>
    <dbReference type="NCBI Taxonomy" id="433724"/>
    <lineage>
        <taxon>unclassified sequences</taxon>
        <taxon>metagenomes</taxon>
        <taxon>organismal metagenomes</taxon>
    </lineage>
</organism>
<comment type="caution">
    <text evidence="1">The sequence shown here is derived from an EMBL/GenBank/DDBJ whole genome shotgun (WGS) entry which is preliminary data.</text>
</comment>
<sequence length="87" mass="9988">MLLIILLASSYPVTSFSQTYRKISGWSDEINHRIVRSKDDGSISGYTVKQYWEKEGAVIVKCNDVPDPNVKFHTESWKIRTNISNPK</sequence>
<name>A0A5J4Q1Z2_9ZZZZ</name>
<protein>
    <submittedName>
        <fullName evidence="1">Uncharacterized protein</fullName>
    </submittedName>
</protein>